<comment type="caution">
    <text evidence="2">The sequence shown here is derived from an EMBL/GenBank/DDBJ whole genome shotgun (WGS) entry which is preliminary data.</text>
</comment>
<evidence type="ECO:0000256" key="1">
    <source>
        <dbReference type="SAM" id="MobiDB-lite"/>
    </source>
</evidence>
<gene>
    <name evidence="2" type="ORF">NHX12_012278</name>
</gene>
<dbReference type="Proteomes" id="UP001148018">
    <property type="component" value="Unassembled WGS sequence"/>
</dbReference>
<evidence type="ECO:0000313" key="3">
    <source>
        <dbReference type="Proteomes" id="UP001148018"/>
    </source>
</evidence>
<proteinExistence type="predicted"/>
<dbReference type="AlphaFoldDB" id="A0A9Q0DC73"/>
<reference evidence="2" key="1">
    <citation type="submission" date="2022-07" db="EMBL/GenBank/DDBJ databases">
        <title>Chromosome-level genome of Muraenolepis orangiensis.</title>
        <authorList>
            <person name="Kim J."/>
        </authorList>
    </citation>
    <scope>NUCLEOTIDE SEQUENCE</scope>
    <source>
        <strain evidence="2">KU_S4_2022</strain>
        <tissue evidence="2">Muscle</tissue>
    </source>
</reference>
<sequence length="168" mass="20237">MRGNERKQETGNRKQNRTDVTWDLSAPDHIHRPAGRGTLNRLTFRLSCCDRDRRTGRREEKNRRRTEEEQKNRRRTEEEQKENRRGTEEQKENRRGTEGEQKRNRRTEGEQKRNRRRTGEEQKENRRGTEGEPSTPGFPKRVHDRLELPPEPVRQLQEEGVARRYVVS</sequence>
<feature type="compositionally biased region" description="Basic and acidic residues" evidence="1">
    <location>
        <begin position="1"/>
        <end position="12"/>
    </location>
</feature>
<feature type="region of interest" description="Disordered" evidence="1">
    <location>
        <begin position="1"/>
        <end position="168"/>
    </location>
</feature>
<feature type="compositionally biased region" description="Basic and acidic residues" evidence="1">
    <location>
        <begin position="48"/>
        <end position="130"/>
    </location>
</feature>
<keyword evidence="3" id="KW-1185">Reference proteome</keyword>
<dbReference type="EMBL" id="JANIIK010000117">
    <property type="protein sequence ID" value="KAJ3585870.1"/>
    <property type="molecule type" value="Genomic_DNA"/>
</dbReference>
<organism evidence="2 3">
    <name type="scientific">Muraenolepis orangiensis</name>
    <name type="common">Patagonian moray cod</name>
    <dbReference type="NCBI Taxonomy" id="630683"/>
    <lineage>
        <taxon>Eukaryota</taxon>
        <taxon>Metazoa</taxon>
        <taxon>Chordata</taxon>
        <taxon>Craniata</taxon>
        <taxon>Vertebrata</taxon>
        <taxon>Euteleostomi</taxon>
        <taxon>Actinopterygii</taxon>
        <taxon>Neopterygii</taxon>
        <taxon>Teleostei</taxon>
        <taxon>Neoteleostei</taxon>
        <taxon>Acanthomorphata</taxon>
        <taxon>Zeiogadaria</taxon>
        <taxon>Gadariae</taxon>
        <taxon>Gadiformes</taxon>
        <taxon>Muraenolepidoidei</taxon>
        <taxon>Muraenolepididae</taxon>
        <taxon>Muraenolepis</taxon>
    </lineage>
</organism>
<protein>
    <submittedName>
        <fullName evidence="2">Uncharacterized protein</fullName>
    </submittedName>
</protein>
<accession>A0A9Q0DC73</accession>
<evidence type="ECO:0000313" key="2">
    <source>
        <dbReference type="EMBL" id="KAJ3585870.1"/>
    </source>
</evidence>
<name>A0A9Q0DC73_9TELE</name>